<accession>A0ABU9EBQ9</accession>
<dbReference type="RefSeq" id="WP_405281571.1">
    <property type="nucleotide sequence ID" value="NZ_CP144380.1"/>
</dbReference>
<evidence type="ECO:0000313" key="3">
    <source>
        <dbReference type="EMBL" id="MEK9501547.1"/>
    </source>
</evidence>
<dbReference type="Pfam" id="PF09992">
    <property type="entry name" value="NAGPA"/>
    <property type="match status" value="1"/>
</dbReference>
<evidence type="ECO:0000259" key="2">
    <source>
        <dbReference type="Pfam" id="PF09992"/>
    </source>
</evidence>
<keyword evidence="1" id="KW-0732">Signal</keyword>
<dbReference type="EMBL" id="JBBHLI010000006">
    <property type="protein sequence ID" value="MEK9501547.1"/>
    <property type="molecule type" value="Genomic_DNA"/>
</dbReference>
<comment type="caution">
    <text evidence="3">The sequence shown here is derived from an EMBL/GenBank/DDBJ whole genome shotgun (WGS) entry which is preliminary data.</text>
</comment>
<proteinExistence type="predicted"/>
<evidence type="ECO:0000256" key="1">
    <source>
        <dbReference type="SAM" id="SignalP"/>
    </source>
</evidence>
<protein>
    <submittedName>
        <fullName evidence="3">Phosphodiester glycosidase family protein</fullName>
    </submittedName>
</protein>
<feature type="domain" description="Phosphodiester glycosidase" evidence="2">
    <location>
        <begin position="110"/>
        <end position="290"/>
    </location>
</feature>
<dbReference type="PROSITE" id="PS51257">
    <property type="entry name" value="PROKAR_LIPOPROTEIN"/>
    <property type="match status" value="1"/>
</dbReference>
<evidence type="ECO:0000313" key="4">
    <source>
        <dbReference type="Proteomes" id="UP001484239"/>
    </source>
</evidence>
<dbReference type="Proteomes" id="UP001484239">
    <property type="component" value="Unassembled WGS sequence"/>
</dbReference>
<keyword evidence="3" id="KW-0378">Hydrolase</keyword>
<name>A0ABU9EBQ9_9BACT</name>
<dbReference type="InterPro" id="IPR018711">
    <property type="entry name" value="NAGPA"/>
</dbReference>
<keyword evidence="4" id="KW-1185">Reference proteome</keyword>
<dbReference type="PANTHER" id="PTHR40446">
    <property type="entry name" value="N-ACETYLGLUCOSAMINE-1-PHOSPHODIESTER ALPHA-N-ACETYLGLUCOSAMINIDASE"/>
    <property type="match status" value="1"/>
</dbReference>
<dbReference type="GO" id="GO:0016798">
    <property type="term" value="F:hydrolase activity, acting on glycosyl bonds"/>
    <property type="evidence" value="ECO:0007669"/>
    <property type="project" value="UniProtKB-KW"/>
</dbReference>
<feature type="chain" id="PRO_5046631273" evidence="1">
    <location>
        <begin position="21"/>
        <end position="301"/>
    </location>
</feature>
<sequence length="301" mass="31066">MRARLARGPLLAGLATIVAAGCGSDPGASLPSAVAEAFPPDTLRSREVSQGVRYHYLWAPEGPFAIHLVEVSLDRCGLDFDVGLANADGTPGLRRVTEIAAASAEERPVLVAVNGDFFTAEGHPVGTTVRRGDVHRDQLRPAFAWRRGDGAWIGPVEVDSGRLTGAGWAVDEGEVDVVSGFPEVLDGGVRVGDLGVADNPSFAAARHPRTAVAVDSVRGRLWLIVADGRQGEYATGLTLPELAVLAEALGAAEAINLDGGGSSVMVIEGAVVSRPSDATGERAVANALLLVADPAGCRSGR</sequence>
<keyword evidence="3" id="KW-0326">Glycosidase</keyword>
<dbReference type="PANTHER" id="PTHR40446:SF2">
    <property type="entry name" value="N-ACETYLGLUCOSAMINE-1-PHOSPHODIESTER ALPHA-N-ACETYLGLUCOSAMINIDASE"/>
    <property type="match status" value="1"/>
</dbReference>
<feature type="signal peptide" evidence="1">
    <location>
        <begin position="1"/>
        <end position="20"/>
    </location>
</feature>
<gene>
    <name evidence="3" type="ORF">WI372_11205</name>
</gene>
<reference evidence="3 4" key="1">
    <citation type="submission" date="2024-02" db="EMBL/GenBank/DDBJ databases">
        <title>A novel Gemmatimonadota bacterium.</title>
        <authorList>
            <person name="Du Z.-J."/>
            <person name="Ye Y.-Q."/>
        </authorList>
    </citation>
    <scope>NUCLEOTIDE SEQUENCE [LARGE SCALE GENOMIC DNA]</scope>
    <source>
        <strain evidence="3 4">DH-20</strain>
    </source>
</reference>
<organism evidence="3 4">
    <name type="scientific">Gaopeijia maritima</name>
    <dbReference type="NCBI Taxonomy" id="3119007"/>
    <lineage>
        <taxon>Bacteria</taxon>
        <taxon>Pseudomonadati</taxon>
        <taxon>Gemmatimonadota</taxon>
        <taxon>Longimicrobiia</taxon>
        <taxon>Gaopeijiales</taxon>
        <taxon>Gaopeijiaceae</taxon>
        <taxon>Gaopeijia</taxon>
    </lineage>
</organism>